<gene>
    <name evidence="1" type="ORF">A2U01_0002681</name>
</gene>
<reference evidence="1 2" key="1">
    <citation type="journal article" date="2018" name="Front. Plant Sci.">
        <title>Red Clover (Trifolium pratense) and Zigzag Clover (T. medium) - A Picture of Genomic Similarities and Differences.</title>
        <authorList>
            <person name="Dluhosova J."/>
            <person name="Istvanek J."/>
            <person name="Nedelnik J."/>
            <person name="Repkova J."/>
        </authorList>
    </citation>
    <scope>NUCLEOTIDE SEQUENCE [LARGE SCALE GENOMIC DNA]</scope>
    <source>
        <strain evidence="2">cv. 10/8</strain>
        <tissue evidence="1">Leaf</tissue>
    </source>
</reference>
<comment type="caution">
    <text evidence="1">The sequence shown here is derived from an EMBL/GenBank/DDBJ whole genome shotgun (WGS) entry which is preliminary data.</text>
</comment>
<proteinExistence type="predicted"/>
<evidence type="ECO:0000313" key="1">
    <source>
        <dbReference type="EMBL" id="MCH81887.1"/>
    </source>
</evidence>
<organism evidence="1 2">
    <name type="scientific">Trifolium medium</name>
    <dbReference type="NCBI Taxonomy" id="97028"/>
    <lineage>
        <taxon>Eukaryota</taxon>
        <taxon>Viridiplantae</taxon>
        <taxon>Streptophyta</taxon>
        <taxon>Embryophyta</taxon>
        <taxon>Tracheophyta</taxon>
        <taxon>Spermatophyta</taxon>
        <taxon>Magnoliopsida</taxon>
        <taxon>eudicotyledons</taxon>
        <taxon>Gunneridae</taxon>
        <taxon>Pentapetalae</taxon>
        <taxon>rosids</taxon>
        <taxon>fabids</taxon>
        <taxon>Fabales</taxon>
        <taxon>Fabaceae</taxon>
        <taxon>Papilionoideae</taxon>
        <taxon>50 kb inversion clade</taxon>
        <taxon>NPAAA clade</taxon>
        <taxon>Hologalegina</taxon>
        <taxon>IRL clade</taxon>
        <taxon>Trifolieae</taxon>
        <taxon>Trifolium</taxon>
    </lineage>
</organism>
<keyword evidence="2" id="KW-1185">Reference proteome</keyword>
<evidence type="ECO:0000313" key="2">
    <source>
        <dbReference type="Proteomes" id="UP000265520"/>
    </source>
</evidence>
<sequence length="42" mass="4695">MISIAEFKKKSGGLRARLARQANTAMLGKLAWVALKARFDFK</sequence>
<dbReference type="EMBL" id="LXQA010002919">
    <property type="protein sequence ID" value="MCH81887.1"/>
    <property type="molecule type" value="Genomic_DNA"/>
</dbReference>
<dbReference type="Proteomes" id="UP000265520">
    <property type="component" value="Unassembled WGS sequence"/>
</dbReference>
<accession>A0A392M3G1</accession>
<name>A0A392M3G1_9FABA</name>
<dbReference type="AlphaFoldDB" id="A0A392M3G1"/>
<protein>
    <submittedName>
        <fullName evidence="1">Uncharacterized protein</fullName>
    </submittedName>
</protein>